<dbReference type="STRING" id="1306947.J120_03800"/>
<evidence type="ECO:0000256" key="3">
    <source>
        <dbReference type="SAM" id="Phobius"/>
    </source>
</evidence>
<feature type="compositionally biased region" description="Polar residues" evidence="2">
    <location>
        <begin position="360"/>
        <end position="375"/>
    </location>
</feature>
<keyword evidence="3" id="KW-0812">Transmembrane</keyword>
<evidence type="ECO:0000256" key="1">
    <source>
        <dbReference type="SAM" id="Coils"/>
    </source>
</evidence>
<keyword evidence="3" id="KW-1133">Transmembrane helix</keyword>
<dbReference type="AlphaFoldDB" id="A0A0D2I1E2"/>
<organism evidence="4 5">
    <name type="scientific">candidate division TM6 bacterium JCVI TM6SC1</name>
    <dbReference type="NCBI Taxonomy" id="1306947"/>
    <lineage>
        <taxon>Bacteria</taxon>
        <taxon>Candidatus Babelota</taxon>
        <taxon>Vermiphilus</taxon>
    </lineage>
</organism>
<feature type="region of interest" description="Disordered" evidence="2">
    <location>
        <begin position="113"/>
        <end position="148"/>
    </location>
</feature>
<feature type="region of interest" description="Disordered" evidence="2">
    <location>
        <begin position="317"/>
        <end position="344"/>
    </location>
</feature>
<feature type="region of interest" description="Disordered" evidence="2">
    <location>
        <begin position="360"/>
        <end position="416"/>
    </location>
</feature>
<comment type="caution">
    <text evidence="4">The sequence shown here is derived from an EMBL/GenBank/DDBJ whole genome shotgun (WGS) entry which is preliminary data.</text>
</comment>
<dbReference type="EMBL" id="ARQD01000003">
    <property type="protein sequence ID" value="KIX85045.1"/>
    <property type="molecule type" value="Genomic_DNA"/>
</dbReference>
<protein>
    <submittedName>
        <fullName evidence="4">Uncharacterized protein</fullName>
    </submittedName>
</protein>
<evidence type="ECO:0000313" key="4">
    <source>
        <dbReference type="EMBL" id="KIX85045.1"/>
    </source>
</evidence>
<feature type="compositionally biased region" description="Basic and acidic residues" evidence="2">
    <location>
        <begin position="381"/>
        <end position="391"/>
    </location>
</feature>
<keyword evidence="5" id="KW-1185">Reference proteome</keyword>
<dbReference type="Proteomes" id="UP000032214">
    <property type="component" value="Unassembled WGS sequence"/>
</dbReference>
<feature type="compositionally biased region" description="Basic and acidic residues" evidence="2">
    <location>
        <begin position="317"/>
        <end position="330"/>
    </location>
</feature>
<feature type="compositionally biased region" description="Basic and acidic residues" evidence="2">
    <location>
        <begin position="400"/>
        <end position="416"/>
    </location>
</feature>
<evidence type="ECO:0000313" key="5">
    <source>
        <dbReference type="Proteomes" id="UP000032214"/>
    </source>
</evidence>
<sequence length="584" mass="64685">MSDHRSIIRYFSPIILACSVGITTYAAPGLPNQIGAPSFGPALGNPSAGMPGAIPGLSPEEMEIMKLVNDMSPDQQAQLWDEIMNDISKMPQDAQDKFWQDLEKELGRFGSILGAPANTPATPEPVAPAPQPAPQPAAPVTPSPKPVVTPDQEISLEQGAKIIKSILSHIESFLLKAQIIPDISERMDRWASKKAFPNWSKVKDWQQLSTAISELMIRLNKIIDRDPRTKEYRHLQQIIGQENLYNNLKQLNSKLISNEPGIQVPKVGETKLSSDSRRSIKIVTNALIDAITTTNLTSELDKALQLFDPTAQNLRKQEEAYEQKARESIRTTRPNEPIISVGKPHDDFWSNFTGTANAGQSAYNDSRFNNPTPSTLPAYEPEPRQKPEEGLKSAASGSSSDKKSEEKKEEKKEEVKDTIAETAIKSFNEAIDAAHLAIEDSKLSYLNKYMKGNQQIDTSLGNTISSVRSNIRKATQQVKKLRNHLKNLSDAAQKKFKSEVKSIYSADRDIFKDLLANLTDTERSLSTISTDKRFVFWGQPLDALPTDNQKAADELRAQAASAGNPNLETLLSATRELINQMESF</sequence>
<reference evidence="4 5" key="1">
    <citation type="journal article" date="2013" name="Proc. Natl. Acad. Sci. U.S.A.">
        <title>Candidate phylum TM6 genome recovered from a hospital sink biofilm provides genomic insights into this uncultivated phylum.</title>
        <authorList>
            <person name="McLean J.S."/>
            <person name="Lombardo M.J."/>
            <person name="Badger J.H."/>
            <person name="Edlund A."/>
            <person name="Novotny M."/>
            <person name="Yee-Greenbaum J."/>
            <person name="Vyahhi N."/>
            <person name="Hall A.P."/>
            <person name="Yang Y."/>
            <person name="Dupont C.L."/>
            <person name="Ziegler M.G."/>
            <person name="Chitsaz H."/>
            <person name="Allen A.E."/>
            <person name="Yooseph S."/>
            <person name="Tesler G."/>
            <person name="Pevzner P.A."/>
            <person name="Friedman R.M."/>
            <person name="Nealson K.H."/>
            <person name="Venter J.C."/>
            <person name="Lasken R.S."/>
        </authorList>
    </citation>
    <scope>NUCLEOTIDE SEQUENCE [LARGE SCALE GENOMIC DNA]</scope>
    <source>
        <strain evidence="4 5">TM6SC1</strain>
    </source>
</reference>
<proteinExistence type="predicted"/>
<evidence type="ECO:0000256" key="2">
    <source>
        <dbReference type="SAM" id="MobiDB-lite"/>
    </source>
</evidence>
<feature type="transmembrane region" description="Helical" evidence="3">
    <location>
        <begin position="7"/>
        <end position="27"/>
    </location>
</feature>
<name>A0A0D2I1E2_9BACT</name>
<keyword evidence="3" id="KW-0472">Membrane</keyword>
<accession>A0A0D2I1E2</accession>
<gene>
    <name evidence="4" type="ORF">J120_03800</name>
</gene>
<feature type="coiled-coil region" evidence="1">
    <location>
        <begin position="464"/>
        <end position="491"/>
    </location>
</feature>
<feature type="compositionally biased region" description="Pro residues" evidence="2">
    <location>
        <begin position="122"/>
        <end position="147"/>
    </location>
</feature>
<keyword evidence="1" id="KW-0175">Coiled coil</keyword>